<dbReference type="EMBL" id="SMBP01000006">
    <property type="protein sequence ID" value="TCU60561.1"/>
    <property type="molecule type" value="Genomic_DNA"/>
</dbReference>
<evidence type="ECO:0000256" key="5">
    <source>
        <dbReference type="ARBA" id="ARBA00022679"/>
    </source>
</evidence>
<comment type="caution">
    <text evidence="9">The sequence shown here is derived from an EMBL/GenBank/DDBJ whole genome shotgun (WGS) entry which is preliminary data.</text>
</comment>
<protein>
    <submittedName>
        <fullName evidence="9">PTS system mannose-specific IIB component</fullName>
    </submittedName>
</protein>
<keyword evidence="10" id="KW-1185">Reference proteome</keyword>
<evidence type="ECO:0000256" key="7">
    <source>
        <dbReference type="ARBA" id="ARBA00022777"/>
    </source>
</evidence>
<dbReference type="InterPro" id="IPR036667">
    <property type="entry name" value="PTS_IIB_sorbose-sp_sf"/>
</dbReference>
<name>A0A4R3TET9_9FIRM</name>
<dbReference type="RefSeq" id="WP_008978706.1">
    <property type="nucleotide sequence ID" value="NZ_DBGDHU010000001.1"/>
</dbReference>
<evidence type="ECO:0000256" key="3">
    <source>
        <dbReference type="ARBA" id="ARBA00022490"/>
    </source>
</evidence>
<dbReference type="GO" id="GO:0005737">
    <property type="term" value="C:cytoplasm"/>
    <property type="evidence" value="ECO:0007669"/>
    <property type="project" value="UniProtKB-SubCell"/>
</dbReference>
<keyword evidence="2" id="KW-0813">Transport</keyword>
<reference evidence="9 10" key="1">
    <citation type="submission" date="2019-03" db="EMBL/GenBank/DDBJ databases">
        <title>Genomic Encyclopedia of Type Strains, Phase IV (KMG-IV): sequencing the most valuable type-strain genomes for metagenomic binning, comparative biology and taxonomic classification.</title>
        <authorList>
            <person name="Goeker M."/>
        </authorList>
    </citation>
    <scope>NUCLEOTIDE SEQUENCE [LARGE SCALE GENOMIC DNA]</scope>
    <source>
        <strain evidence="9 10">DSM 29481</strain>
    </source>
</reference>
<evidence type="ECO:0000256" key="1">
    <source>
        <dbReference type="ARBA" id="ARBA00004496"/>
    </source>
</evidence>
<dbReference type="Gene3D" id="3.40.35.10">
    <property type="entry name" value="Phosphotransferase system, sorbose subfamily IIB component"/>
    <property type="match status" value="1"/>
</dbReference>
<dbReference type="Pfam" id="PF03830">
    <property type="entry name" value="PTSIIB_sorb"/>
    <property type="match status" value="1"/>
</dbReference>
<dbReference type="AlphaFoldDB" id="A0A4R3TET9"/>
<gene>
    <name evidence="9" type="ORF">EDD61_10670</name>
</gene>
<keyword evidence="7" id="KW-0418">Kinase</keyword>
<comment type="subcellular location">
    <subcellularLocation>
        <location evidence="1">Cytoplasm</location>
    </subcellularLocation>
</comment>
<evidence type="ECO:0000313" key="9">
    <source>
        <dbReference type="EMBL" id="TCU60561.1"/>
    </source>
</evidence>
<dbReference type="GO" id="GO:0009401">
    <property type="term" value="P:phosphoenolpyruvate-dependent sugar phosphotransferase system"/>
    <property type="evidence" value="ECO:0007669"/>
    <property type="project" value="UniProtKB-KW"/>
</dbReference>
<proteinExistence type="predicted"/>
<evidence type="ECO:0000259" key="8">
    <source>
        <dbReference type="PROSITE" id="PS51101"/>
    </source>
</evidence>
<dbReference type="SUPFAM" id="SSF52728">
    <property type="entry name" value="PTS IIb component"/>
    <property type="match status" value="1"/>
</dbReference>
<dbReference type="PROSITE" id="PS51101">
    <property type="entry name" value="PTS_EIIB_TYPE_4"/>
    <property type="match status" value="1"/>
</dbReference>
<evidence type="ECO:0000256" key="2">
    <source>
        <dbReference type="ARBA" id="ARBA00022448"/>
    </source>
</evidence>
<dbReference type="Proteomes" id="UP000295773">
    <property type="component" value="Unassembled WGS sequence"/>
</dbReference>
<dbReference type="GO" id="GO:0008982">
    <property type="term" value="F:protein-N(PI)-phosphohistidine-sugar phosphotransferase activity"/>
    <property type="evidence" value="ECO:0007669"/>
    <property type="project" value="InterPro"/>
</dbReference>
<evidence type="ECO:0000313" key="10">
    <source>
        <dbReference type="Proteomes" id="UP000295773"/>
    </source>
</evidence>
<keyword evidence="3" id="KW-0963">Cytoplasm</keyword>
<evidence type="ECO:0000256" key="6">
    <source>
        <dbReference type="ARBA" id="ARBA00022683"/>
    </source>
</evidence>
<organism evidence="9 10">
    <name type="scientific">Longicatena caecimuris</name>
    <dbReference type="NCBI Taxonomy" id="1796635"/>
    <lineage>
        <taxon>Bacteria</taxon>
        <taxon>Bacillati</taxon>
        <taxon>Bacillota</taxon>
        <taxon>Erysipelotrichia</taxon>
        <taxon>Erysipelotrichales</taxon>
        <taxon>Erysipelotrichaceae</taxon>
        <taxon>Longicatena</taxon>
    </lineage>
</organism>
<dbReference type="GO" id="GO:0016301">
    <property type="term" value="F:kinase activity"/>
    <property type="evidence" value="ECO:0007669"/>
    <property type="project" value="UniProtKB-KW"/>
</dbReference>
<sequence>MTKGLVHVRIDDRLIHGQVAVYWCNAVNATRIMVANDAMYENDVQKAALRLVVPAGLKSSLLNIEKATKNLVSGKYEGQRVILVVRRPKDILRMMDHGVEVQEINVGNLPARDGTRNVKKSINVTDEEIKDFQELSRRGVKLTGKQVPDNADDDLMELINKL</sequence>
<feature type="domain" description="PTS EIIB type-4" evidence="8">
    <location>
        <begin position="1"/>
        <end position="162"/>
    </location>
</feature>
<dbReference type="InterPro" id="IPR004720">
    <property type="entry name" value="PTS_IIB_sorbose-sp"/>
</dbReference>
<evidence type="ECO:0000256" key="4">
    <source>
        <dbReference type="ARBA" id="ARBA00022597"/>
    </source>
</evidence>
<accession>A0A4R3TET9</accession>
<keyword evidence="4" id="KW-0762">Sugar transport</keyword>
<keyword evidence="5" id="KW-0808">Transferase</keyword>
<keyword evidence="6" id="KW-0598">Phosphotransferase system</keyword>